<sequence length="1031" mass="111770">MAAPLASVAGITALLQENDEKLLVYALKKLDSLVDSYWAELADAIPRIEELYEDESFSDRAVAALVASKIYFYLGEFDDALNFALGAGGLFDVEHQDEYVETVVSKAIDTYIAQRANDDSKIDSRLEAIANNMLNRCIAHGEYRQALGIALETRRLDVIENVFQSTHDSQLLIYVLEVVMGVVHNYNVRKDVLSLLVKLFQSLSQPDYFSMAQCYVYLNEPQQVSQMLGSLVQRSQDQDSSLNNTTQDPLLIAYQIAFDLVESATQEFLKSVQTDFQQRLGLSTETPSEKQTGIAGVGVQILSILSGTEPIRLYREFLQYANHTDLAILTASKDALDAHYSAYHSAVSLSNAFMNAGTASDQFLRDNLDWLAKASNWSKFTATAALGVLHKGNLNEGMSILRPYLPSDGPSSSVYSEGGSLFALGLIHANHGAGILDTLMTALRTHTNEVVQHGAALGLGAAGMATENEGVYEELRNVLFSDSAVAGEAAGYAMGLVYLGTGAPHAVDEMLQYAQETQHEKIIRGLAIGLALLQYGRESQADGTIDVLISHKDATMRYGGIYALALAYAGTGSNQAICRLLHLAVSDGSDDVRRAAVTALGFLLFRTPQNLPAMVQLLSESYNPHVRYGAAMALGIACAGTGLDAALDLLEPLTKDPVDFVRQGACMALAMVLVQQNEVLNPRVSNVRKILSQMLTEKHEEAMAKFGATLAQGLIDAGGRNATISLQGRGGSINTPAIVGMALFTQYWYWFPMAHFAALAFTPTAIIGLTRSLDLPDIELISRARPSLFAYPPPLEAPSEKKREKVETAVLSTTAKAQARQRTKDKKKAAQEDNDAMDQDDAKSKPPTTPQPDVKKEEKPARRPEASQERIKNCSRVTPYQLKYVAFPANSRFQPVRPILGSRAEVWQGTSTVGALPMLSPSSRSEPGSQANSTTTPRHPEPSQARQLHYSVTGGAGGILMLLDGDASQPYATMTMHGNDQSNNASERNETAEALKSAPDTDEKQPSNVADAQQIGTAAEDVEMADAPEAR</sequence>
<keyword evidence="4" id="KW-0677">Repeat</keyword>
<feature type="region of interest" description="Disordered" evidence="7">
    <location>
        <begin position="915"/>
        <end position="946"/>
    </location>
</feature>
<dbReference type="InterPro" id="IPR048570">
    <property type="entry name" value="PSMD1_RPN2_N"/>
</dbReference>
<dbReference type="GO" id="GO:0043161">
    <property type="term" value="P:proteasome-mediated ubiquitin-dependent protein catabolic process"/>
    <property type="evidence" value="ECO:0007669"/>
    <property type="project" value="TreeGrafter"/>
</dbReference>
<evidence type="ECO:0000259" key="9">
    <source>
        <dbReference type="Pfam" id="PF21505"/>
    </source>
</evidence>
<dbReference type="SUPFAM" id="SSF48371">
    <property type="entry name" value="ARM repeat"/>
    <property type="match status" value="1"/>
</dbReference>
<evidence type="ECO:0000256" key="1">
    <source>
        <dbReference type="ARBA" id="ARBA00002187"/>
    </source>
</evidence>
<feature type="domain" description="26S proteasome non-ATPase regulatory subunit 1/RPN2 N-terminal" evidence="9">
    <location>
        <begin position="7"/>
        <end position="320"/>
    </location>
</feature>
<accession>A0AAF0JDK0</accession>
<dbReference type="GO" id="GO:0008540">
    <property type="term" value="C:proteasome regulatory particle, base subcomplex"/>
    <property type="evidence" value="ECO:0007669"/>
    <property type="project" value="UniProtKB-UniRule"/>
</dbReference>
<evidence type="ECO:0000256" key="7">
    <source>
        <dbReference type="SAM" id="MobiDB-lite"/>
    </source>
</evidence>
<dbReference type="GO" id="GO:0034515">
    <property type="term" value="C:proteasome storage granule"/>
    <property type="evidence" value="ECO:0007669"/>
    <property type="project" value="TreeGrafter"/>
</dbReference>
<comment type="similarity">
    <text evidence="2 6">Belongs to the proteasome subunit S1 family.</text>
</comment>
<dbReference type="Pfam" id="PF13646">
    <property type="entry name" value="HEAT_2"/>
    <property type="match status" value="1"/>
</dbReference>
<feature type="compositionally biased region" description="Polar residues" evidence="7">
    <location>
        <begin position="971"/>
        <end position="986"/>
    </location>
</feature>
<evidence type="ECO:0000313" key="11">
    <source>
        <dbReference type="Proteomes" id="UP001214628"/>
    </source>
</evidence>
<feature type="compositionally biased region" description="Acidic residues" evidence="7">
    <location>
        <begin position="1020"/>
        <end position="1031"/>
    </location>
</feature>
<dbReference type="Gene3D" id="1.25.10.10">
    <property type="entry name" value="Leucine-rich Repeat Variant"/>
    <property type="match status" value="1"/>
</dbReference>
<feature type="compositionally biased region" description="Polar residues" evidence="7">
    <location>
        <begin position="1006"/>
        <end position="1016"/>
    </location>
</feature>
<feature type="domain" description="26S proteasome regulatory subunit RPN2 C-terminal" evidence="8">
    <location>
        <begin position="764"/>
        <end position="898"/>
    </location>
</feature>
<dbReference type="PANTHER" id="PTHR10943">
    <property type="entry name" value="26S PROTEASOME NON-ATPASE REGULATORY SUBUNIT"/>
    <property type="match status" value="1"/>
</dbReference>
<feature type="region of interest" description="Disordered" evidence="7">
    <location>
        <begin position="971"/>
        <end position="1031"/>
    </location>
</feature>
<dbReference type="AlphaFoldDB" id="A0AAF0JDK0"/>
<protein>
    <recommendedName>
        <fullName evidence="3 6">26S proteasome regulatory subunit RPN2</fullName>
    </recommendedName>
</protein>
<dbReference type="Pfam" id="PF21505">
    <property type="entry name" value="RPN2_N"/>
    <property type="match status" value="1"/>
</dbReference>
<dbReference type="InterPro" id="IPR040623">
    <property type="entry name" value="RPN2_C"/>
</dbReference>
<evidence type="ECO:0000256" key="3">
    <source>
        <dbReference type="ARBA" id="ARBA00015684"/>
    </source>
</evidence>
<dbReference type="GO" id="GO:0005634">
    <property type="term" value="C:nucleus"/>
    <property type="evidence" value="ECO:0007669"/>
    <property type="project" value="TreeGrafter"/>
</dbReference>
<dbReference type="InterPro" id="IPR011989">
    <property type="entry name" value="ARM-like"/>
</dbReference>
<dbReference type="InterPro" id="IPR002015">
    <property type="entry name" value="Proteasome/cyclosome_rpt"/>
</dbReference>
<evidence type="ECO:0000259" key="8">
    <source>
        <dbReference type="Pfam" id="PF18004"/>
    </source>
</evidence>
<dbReference type="GO" id="GO:0030234">
    <property type="term" value="F:enzyme regulator activity"/>
    <property type="evidence" value="ECO:0007669"/>
    <property type="project" value="UniProtKB-UniRule"/>
</dbReference>
<keyword evidence="5 6" id="KW-0647">Proteasome</keyword>
<keyword evidence="11" id="KW-1185">Reference proteome</keyword>
<evidence type="ECO:0000256" key="5">
    <source>
        <dbReference type="ARBA" id="ARBA00022942"/>
    </source>
</evidence>
<dbReference type="PANTHER" id="PTHR10943:SF2">
    <property type="entry name" value="26S PROTEASOME NON-ATPASE REGULATORY SUBUNIT 1"/>
    <property type="match status" value="1"/>
</dbReference>
<feature type="compositionally biased region" description="Basic and acidic residues" evidence="7">
    <location>
        <begin position="853"/>
        <end position="872"/>
    </location>
</feature>
<dbReference type="Pfam" id="PF01851">
    <property type="entry name" value="PC_rep"/>
    <property type="match status" value="2"/>
</dbReference>
<evidence type="ECO:0000313" key="10">
    <source>
        <dbReference type="EMBL" id="WFD42733.1"/>
    </source>
</evidence>
<dbReference type="GO" id="GO:0042176">
    <property type="term" value="P:regulation of protein catabolic process"/>
    <property type="evidence" value="ECO:0007669"/>
    <property type="project" value="UniProtKB-UniRule"/>
</dbReference>
<dbReference type="FunFam" id="1.25.10.10:FF:000017">
    <property type="entry name" value="26S proteasome non-ATPase regulatory subunit 1"/>
    <property type="match status" value="1"/>
</dbReference>
<evidence type="ECO:0000256" key="6">
    <source>
        <dbReference type="PIRNR" id="PIRNR015947"/>
    </source>
</evidence>
<proteinExistence type="inferred from homology"/>
<dbReference type="SMART" id="SM00567">
    <property type="entry name" value="EZ_HEAT"/>
    <property type="match status" value="2"/>
</dbReference>
<feature type="compositionally biased region" description="Basic and acidic residues" evidence="7">
    <location>
        <begin position="987"/>
        <end position="1005"/>
    </location>
</feature>
<dbReference type="Pfam" id="PF18004">
    <property type="entry name" value="RPN2_C"/>
    <property type="match status" value="1"/>
</dbReference>
<dbReference type="Proteomes" id="UP001214628">
    <property type="component" value="Chromosome 1"/>
</dbReference>
<comment type="function">
    <text evidence="1 6">Acts as a regulatory subunit of the 26S proteasome which is involved in the ATP-dependent degradation of ubiquitinated proteins.</text>
</comment>
<dbReference type="PIRSF" id="PIRSF015947">
    <property type="entry name" value="26S_Psome_Rpn2"/>
    <property type="match status" value="1"/>
</dbReference>
<evidence type="ECO:0000256" key="2">
    <source>
        <dbReference type="ARBA" id="ARBA00006308"/>
    </source>
</evidence>
<dbReference type="InterPro" id="IPR004155">
    <property type="entry name" value="PBS_lyase_HEAT"/>
</dbReference>
<evidence type="ECO:0000256" key="4">
    <source>
        <dbReference type="ARBA" id="ARBA00022737"/>
    </source>
</evidence>
<organism evidence="10 11">
    <name type="scientific">Malassezia psittaci</name>
    <dbReference type="NCBI Taxonomy" id="1821823"/>
    <lineage>
        <taxon>Eukaryota</taxon>
        <taxon>Fungi</taxon>
        <taxon>Dikarya</taxon>
        <taxon>Basidiomycota</taxon>
        <taxon>Ustilaginomycotina</taxon>
        <taxon>Malasseziomycetes</taxon>
        <taxon>Malasseziales</taxon>
        <taxon>Malasseziaceae</taxon>
        <taxon>Malassezia</taxon>
    </lineage>
</organism>
<dbReference type="InterPro" id="IPR016024">
    <property type="entry name" value="ARM-type_fold"/>
</dbReference>
<feature type="compositionally biased region" description="Basic and acidic residues" evidence="7">
    <location>
        <begin position="798"/>
        <end position="807"/>
    </location>
</feature>
<dbReference type="EMBL" id="CP118375">
    <property type="protein sequence ID" value="WFD42733.1"/>
    <property type="molecule type" value="Genomic_DNA"/>
</dbReference>
<name>A0AAF0JDK0_9BASI</name>
<gene>
    <name evidence="10" type="primary">RPN2</name>
    <name evidence="10" type="ORF">MPSI1_001382</name>
</gene>
<dbReference type="InterPro" id="IPR016642">
    <property type="entry name" value="26S_Psome_Rpn2"/>
</dbReference>
<feature type="region of interest" description="Disordered" evidence="7">
    <location>
        <begin position="791"/>
        <end position="874"/>
    </location>
</feature>
<feature type="compositionally biased region" description="Polar residues" evidence="7">
    <location>
        <begin position="920"/>
        <end position="937"/>
    </location>
</feature>
<reference evidence="10" key="1">
    <citation type="submission" date="2023-02" db="EMBL/GenBank/DDBJ databases">
        <title>Mating type loci evolution in Malassezia.</title>
        <authorList>
            <person name="Coelho M.A."/>
        </authorList>
    </citation>
    <scope>NUCLEOTIDE SEQUENCE</scope>
    <source>
        <strain evidence="10">CBS 14136</strain>
    </source>
</reference>